<dbReference type="FunFam" id="3.40.50.300:FF:000153">
    <property type="entry name" value="Dynein axonemal heavy chain 1"/>
    <property type="match status" value="1"/>
</dbReference>
<evidence type="ECO:0000256" key="12">
    <source>
        <dbReference type="ARBA" id="ARBA00023212"/>
    </source>
</evidence>
<dbReference type="InterPro" id="IPR027417">
    <property type="entry name" value="P-loop_NTPase"/>
</dbReference>
<dbReference type="FunFam" id="1.20.140.100:FF:000001">
    <property type="entry name" value="dynein heavy chain 17, axonemal"/>
    <property type="match status" value="1"/>
</dbReference>
<dbReference type="FunFam" id="3.20.180.20:FF:000001">
    <property type="entry name" value="Dynein axonemal heavy chain 5"/>
    <property type="match status" value="1"/>
</dbReference>
<feature type="compositionally biased region" description="Low complexity" evidence="18">
    <location>
        <begin position="757"/>
        <end position="771"/>
    </location>
</feature>
<evidence type="ECO:0000256" key="10">
    <source>
        <dbReference type="ARBA" id="ARBA00023069"/>
    </source>
</evidence>
<dbReference type="Gene3D" id="1.20.1270.280">
    <property type="match status" value="1"/>
</dbReference>
<dbReference type="SUPFAM" id="SSF52540">
    <property type="entry name" value="P-loop containing nucleoside triphosphate hydrolases"/>
    <property type="match status" value="4"/>
</dbReference>
<accession>A0A9W7CLN5</accession>
<dbReference type="Gene3D" id="1.10.8.720">
    <property type="entry name" value="Region D6 of dynein motor"/>
    <property type="match status" value="1"/>
</dbReference>
<reference evidence="20" key="1">
    <citation type="submission" date="2022-07" db="EMBL/GenBank/DDBJ databases">
        <title>Genome analysis of Parmales, a sister group of diatoms, reveals the evolutionary specialization of diatoms from phago-mixotrophs to photoautotrophs.</title>
        <authorList>
            <person name="Ban H."/>
            <person name="Sato S."/>
            <person name="Yoshikawa S."/>
            <person name="Kazumasa Y."/>
            <person name="Nakamura Y."/>
            <person name="Ichinomiya M."/>
            <person name="Saitoh K."/>
            <person name="Sato N."/>
            <person name="Blanc-Mathieu R."/>
            <person name="Endo H."/>
            <person name="Kuwata A."/>
            <person name="Ogata H."/>
        </authorList>
    </citation>
    <scope>NUCLEOTIDE SEQUENCE</scope>
</reference>
<dbReference type="Pfam" id="PF18199">
    <property type="entry name" value="Dynein_C"/>
    <property type="match status" value="1"/>
</dbReference>
<protein>
    <recommendedName>
        <fullName evidence="16">Dynein-1, subspecies f</fullName>
    </recommendedName>
</protein>
<evidence type="ECO:0000259" key="19">
    <source>
        <dbReference type="SMART" id="SM00382"/>
    </source>
</evidence>
<dbReference type="GO" id="GO:0036159">
    <property type="term" value="P:inner dynein arm assembly"/>
    <property type="evidence" value="ECO:0007669"/>
    <property type="project" value="UniProtKB-ARBA"/>
</dbReference>
<dbReference type="InterPro" id="IPR043160">
    <property type="entry name" value="Dynein_C_barrel"/>
</dbReference>
<dbReference type="Gene3D" id="1.20.58.1120">
    <property type="match status" value="1"/>
</dbReference>
<evidence type="ECO:0000256" key="13">
    <source>
        <dbReference type="ARBA" id="ARBA00023273"/>
    </source>
</evidence>
<dbReference type="Gene3D" id="6.10.140.1060">
    <property type="match status" value="1"/>
</dbReference>
<dbReference type="GO" id="GO:0005524">
    <property type="term" value="F:ATP binding"/>
    <property type="evidence" value="ECO:0007669"/>
    <property type="project" value="UniProtKB-KW"/>
</dbReference>
<keyword evidence="9 17" id="KW-0175">Coiled coil</keyword>
<evidence type="ECO:0000256" key="11">
    <source>
        <dbReference type="ARBA" id="ARBA00023175"/>
    </source>
</evidence>
<evidence type="ECO:0000256" key="2">
    <source>
        <dbReference type="ARBA" id="ARBA00008887"/>
    </source>
</evidence>
<dbReference type="InterPro" id="IPR042228">
    <property type="entry name" value="Dynein_linker_3"/>
</dbReference>
<comment type="function">
    <text evidence="14">Force generating protein of eukaryotic cilia and flagella. Produces force towards the minus ends of microtubules. Dynein has ATPase activity; the force-producing power stroke is thought to occur on release of ADP. Required for assembly of the I1 inner arm complex and its targeting to the appropriate axoneme location. Also required for phototaxis.</text>
</comment>
<dbReference type="Pfam" id="PF17852">
    <property type="entry name" value="Dynein_AAA_lid"/>
    <property type="match status" value="1"/>
</dbReference>
<dbReference type="Gene3D" id="1.20.140.100">
    <property type="entry name" value="Dynein heavy chain, N-terminal domain 2"/>
    <property type="match status" value="1"/>
</dbReference>
<dbReference type="InterPro" id="IPR026983">
    <property type="entry name" value="DHC"/>
</dbReference>
<organism evidence="20 21">
    <name type="scientific">Triparma retinervis</name>
    <dbReference type="NCBI Taxonomy" id="2557542"/>
    <lineage>
        <taxon>Eukaryota</taxon>
        <taxon>Sar</taxon>
        <taxon>Stramenopiles</taxon>
        <taxon>Ochrophyta</taxon>
        <taxon>Bolidophyceae</taxon>
        <taxon>Parmales</taxon>
        <taxon>Triparmaceae</taxon>
        <taxon>Triparma</taxon>
    </lineage>
</organism>
<feature type="domain" description="AAA+ ATPase" evidence="19">
    <location>
        <begin position="2587"/>
        <end position="2736"/>
    </location>
</feature>
<dbReference type="InterPro" id="IPR024317">
    <property type="entry name" value="Dynein_heavy_chain_D4_dom"/>
</dbReference>
<keyword evidence="5" id="KW-0677">Repeat</keyword>
<dbReference type="Pfam" id="PF17857">
    <property type="entry name" value="AAA_lid_1"/>
    <property type="match status" value="1"/>
</dbReference>
<evidence type="ECO:0000256" key="9">
    <source>
        <dbReference type="ARBA" id="ARBA00023054"/>
    </source>
</evidence>
<dbReference type="GO" id="GO:0008017">
    <property type="term" value="F:microtubule binding"/>
    <property type="evidence" value="ECO:0007669"/>
    <property type="project" value="UniProtKB-ARBA"/>
</dbReference>
<dbReference type="Gene3D" id="1.20.920.20">
    <property type="match status" value="1"/>
</dbReference>
<evidence type="ECO:0000256" key="18">
    <source>
        <dbReference type="SAM" id="MobiDB-lite"/>
    </source>
</evidence>
<dbReference type="InterPro" id="IPR041589">
    <property type="entry name" value="DNAH3_AAA_lid_1"/>
</dbReference>
<dbReference type="InterPro" id="IPR041658">
    <property type="entry name" value="AAA_lid_11"/>
</dbReference>
<dbReference type="Pfam" id="PF12774">
    <property type="entry name" value="AAA_6"/>
    <property type="match status" value="1"/>
</dbReference>
<dbReference type="InterPro" id="IPR013594">
    <property type="entry name" value="Dynein_heavy_tail"/>
</dbReference>
<dbReference type="InterPro" id="IPR042222">
    <property type="entry name" value="Dynein_2_N"/>
</dbReference>
<keyword evidence="6" id="KW-0547">Nucleotide-binding</keyword>
<dbReference type="FunFam" id="1.10.287.2620:FF:000002">
    <property type="entry name" value="Dynein heavy chain 2, axonemal"/>
    <property type="match status" value="1"/>
</dbReference>
<dbReference type="Pfam" id="PF12777">
    <property type="entry name" value="MT"/>
    <property type="match status" value="1"/>
</dbReference>
<dbReference type="SMART" id="SM00382">
    <property type="entry name" value="AAA"/>
    <property type="match status" value="4"/>
</dbReference>
<dbReference type="FunFam" id="1.20.58.1120:FF:000008">
    <property type="entry name" value="Dynein heavy chain 10, axonemal"/>
    <property type="match status" value="1"/>
</dbReference>
<comment type="similarity">
    <text evidence="2">Belongs to the dynein heavy chain family.</text>
</comment>
<dbReference type="Pfam" id="PF12780">
    <property type="entry name" value="AAA_8"/>
    <property type="match status" value="1"/>
</dbReference>
<dbReference type="InterPro" id="IPR024743">
    <property type="entry name" value="Dynein_HC_stalk"/>
</dbReference>
<dbReference type="FunFam" id="1.20.1270.280:FF:000005">
    <property type="entry name" value="Dynein axonemal heavy chain 10"/>
    <property type="match status" value="1"/>
</dbReference>
<keyword evidence="8" id="KW-0243">Dynein</keyword>
<evidence type="ECO:0000256" key="17">
    <source>
        <dbReference type="SAM" id="Coils"/>
    </source>
</evidence>
<dbReference type="GO" id="GO:0036156">
    <property type="term" value="C:inner dynein arm"/>
    <property type="evidence" value="ECO:0007669"/>
    <property type="project" value="UniProtKB-ARBA"/>
</dbReference>
<keyword evidence="12" id="KW-0206">Cytoskeleton</keyword>
<keyword evidence="10" id="KW-0969">Cilium</keyword>
<evidence type="ECO:0000256" key="3">
    <source>
        <dbReference type="ARBA" id="ARBA00022490"/>
    </source>
</evidence>
<dbReference type="Pfam" id="PF12775">
    <property type="entry name" value="AAA_7"/>
    <property type="match status" value="1"/>
</dbReference>
<name>A0A9W7CLN5_9STRA</name>
<comment type="caution">
    <text evidence="20">The sequence shown here is derived from an EMBL/GenBank/DDBJ whole genome shotgun (WGS) entry which is preliminary data.</text>
</comment>
<dbReference type="FunFam" id="1.10.8.1220:FF:000001">
    <property type="entry name" value="Dynein axonemal heavy chain 5"/>
    <property type="match status" value="1"/>
</dbReference>
<keyword evidence="21" id="KW-1185">Reference proteome</keyword>
<evidence type="ECO:0000256" key="6">
    <source>
        <dbReference type="ARBA" id="ARBA00022741"/>
    </source>
</evidence>
<evidence type="ECO:0000256" key="14">
    <source>
        <dbReference type="ARBA" id="ARBA00054075"/>
    </source>
</evidence>
<dbReference type="GO" id="GO:0060294">
    <property type="term" value="P:cilium movement involved in cell motility"/>
    <property type="evidence" value="ECO:0007669"/>
    <property type="project" value="UniProtKB-ARBA"/>
</dbReference>
<dbReference type="FunFam" id="1.20.920.30:FF:000002">
    <property type="entry name" value="Dynein axonemal heavy chain 3"/>
    <property type="match status" value="1"/>
</dbReference>
<dbReference type="EMBL" id="BRXZ01000235">
    <property type="protein sequence ID" value="GMI07950.1"/>
    <property type="molecule type" value="Genomic_DNA"/>
</dbReference>
<dbReference type="FunFam" id="3.40.50.300:FF:000049">
    <property type="entry name" value="Dynein, axonemal, heavy chain 5"/>
    <property type="match status" value="1"/>
</dbReference>
<keyword evidence="3" id="KW-0963">Cytoplasm</keyword>
<evidence type="ECO:0000256" key="7">
    <source>
        <dbReference type="ARBA" id="ARBA00022840"/>
    </source>
</evidence>
<feature type="domain" description="AAA+ ATPase" evidence="19">
    <location>
        <begin position="1956"/>
        <end position="2098"/>
    </location>
</feature>
<comment type="subunit">
    <text evidence="15">The I1 inner arm complex (also known as the f dynein complex) is a two-headed isoform composed of two heavy chains (1-alpha and 1-beta), three intermediate chains and three light chains. I1 occupies a specific position proximal to the first radial spoke and repeats every 96 nm along the length of the axoneme.</text>
</comment>
<keyword evidence="11" id="KW-0505">Motor protein</keyword>
<dbReference type="Gene3D" id="1.10.8.1220">
    <property type="match status" value="1"/>
</dbReference>
<dbReference type="GO" id="GO:0005874">
    <property type="term" value="C:microtubule"/>
    <property type="evidence" value="ECO:0007669"/>
    <property type="project" value="UniProtKB-KW"/>
</dbReference>
<evidence type="ECO:0000313" key="21">
    <source>
        <dbReference type="Proteomes" id="UP001165082"/>
    </source>
</evidence>
<sequence>MDFIKSRVCLGLEVEAEAFDALVAEDKSNLPAKERWLGCEHDGYSYVMDALCSSKTKAGAAAFFFVLSAITTEEVEEQVEDLEAMKKRDDEIAAKAAEAAEAAAAEAAAEPPKEGEEAAPAAPAADAPAAPAEPLPTIFKTIKKTTSVIKKTVQCASSFIPAVSASPKAVYFVKTNSDAIQASDANPPLEFGCIAGDGLNNMALVLKEVFVPLVSAPSATSAPSAKSNEFKANVQKFESQISHAILQVSGDVKLDIPDVEINDPHEHIEDYALIGKLETALDGWSKLVANVVEQENNKRPKGKGPLAEIEFWRQRNAALSGLYEQINTEKVQKMLKACQITEAPYLHAFNTHFSELSKLYVEAKDNVKFLTTLERHFKNVTDGSFAAILDTLPSMMNAIKMVWIISRHYNTDERMIALMERIAGKIADRVAHEVNVKTILRKPPQTAKNTILEAKNVLESWQSVYLDVRNKIEITGTDRRWEFDKKRLFETTNHMAAVCKDLYEVATVLDQFHKFLGPELKSVTGEGKGIDDVISRVDTLPDRLENSPYDIFDRRYRDAWTSSMQQFHGQVEEIEDMTKNFIEISFQRLRSAEGAFELVENFKNIQSRDSINQQIHERYKDILYAYTNELEEINSIFQKNKDSPPVYKNFPPTAGAIKWALDLYQRAKKPILRFKGHEGLLTSEYGEKVKNQYLTFARSVDAFKNSLYKEWETRVSFVATEKLKEPILDSPVLAAQREKEAQLAAEEKEGEKKAADKPVPAKSNPAKSAAPTFKMPPPPYMSNFSPELLMIIRESKYLDRMGFPVPEAALNVTLQEDKYHHYIMDLNLMLRNCNQVINSLSPLEKELLEFKLADMLKTLKTGFTPLNWNSQRIPHFIDNCNKEVERFKSILSEIKKNAVRIEEVVNEIETSFLIHPSDFFDSSGNQKAPVDISEFYDIFEAKRQSILEDLVQRYHSIKPLLLKVEMIVADSDKGMAPQLSGYYKYWEKRVFNAVTTMVVQSMASFLGLIQAEDLSPICQVKVSLNGKDLVVSPQLSDIHKYLNKCVKSLPESAKMFVRWMNGTCIETPAKHMGDDDEPFLFTFYQDVSMNPYVVDIMVKLNQSLYKVFNSMEKYLKVWRTYDTKYNLWNPKRKNLMEKLIEKKNSCVFYDSRLAEYEDFSTSVLPSPTNSSFKEIDFLRIDSYSVAIGISEQSILWKQDYGEALHVTSKKILDSCQEKMDKFQHEMSQDPANLEELKFVLNVIGDISNASMDMELDYLDVSERYKTLERYSIKVPEEELAAALSLKDRWHKLWVDSKTKDLRLVDVKDKFREVTKDDAVKFQAECDVEIRKFKDSGPGSPNITLDEGLEIMDQYSRRLHDMNHTKHETSNAENLFNIPVTTYASLSELEIEMEKLAKIYALYSEYKEFQEAQSTTLWGELDVDILQEGISILEKKCRKFNKEGKETATFKNLEACVLDFRESIPLIVNLKNDAMKLRHWEKLMEVTGVKFEMNPKTLTLQNIFAMELNQFQVEVDEIVNEAVQEHKIDVSLQEIESHWSKTALELRKYLKDGNDRGYILCAADEIKLELEDHMLNLQTMSGSRFVLIFQDKVKLWTNQLNIVSECLDIWFVVQRKWMYLESIFIGAEDIRLQLPEEAKKFDAIDKAFRTIMKATNDMPNVVKACNAENRLDTLQGLSERLDKCQKSLTDYLDTKRNAFARFYFISDDELLSVLGSSDPTSIQVHMLKLFDNVKSLGFGRGDKSIISMSSCEKESFNCVDNVFIEGAVEEWMTAVEAEMKASLWYITKEAVFRYGKEERTDWITGDTLGMNTICGSQIWWTWEVEDVFRRVARGNKYALKDLEQKLTKDLSDMVVIIRTPLDRITRKKVNTLLVIDVHARDIVSAFVRESILNAKQFEWESQLRFYWDKDEDNCVIQQCTGTFRYGYEYMGLNGRLVITPLTDRCYMTLTQALTFKLGGSPAGPAGTGKTETVKDLAKSLALPCFVINCGEGLDYKAMGSTFCGLVQAGAWGCFDEFNRINIEVLSVVSAQLKAIQNALIYDSPTVDIGTGASVVVKRVAGFATSGVFITMNPGYAGRTELPDNLKALFRPVTMIVPDLQKIAENMLFSEGFDDSKSLAKKMVVLYKLSREQLSKQYHYDFGLRSMKTVLVMAGGLKRQFSEMSEDLVLMRILRDANMPKYIFEDVPLFLGLINDLFPGLDCPRVGYEDLNREIAKDLEKNGFKCSDDKIHHEQIDKCVQMFETQIVRHTTMIVGPTGGGKSLVLRTLANARLKAEGTSVKSWIINPKAQTINELYGVMDPTTRDWTDGVLSRVFRELNQPLPPGKENEMRWIIYDGDVDAVWVENMNSVMDDNRLLTLPNGERIRLQPYCAMICEVFDLQYASPATISRCGMVWVDPKNLGYRPYYERWVRMRCGDVLEVSQEHEIEADHLTELFDKYVVKTVDYVLKGLVDGEMGEKLNQVVPIGDIDLTKQLCSMLDAFLPTVGHDLDKSDVENIYIYCLIWAVGGQLVTDSRIKFDKFVKDISSESLPDKVLYDFYYDVDQHRWLNWSTRVEEYVEPSPFHFYNIIVPTTQSVLYTDMLERLAPLKPILFVGESGTAKTLTIDNYTSTLPSEKYARLAINMSSRTSSKDVQNNIEANIDKRTGSIYGPASGKKLIVFVDDMNMPKVDVYGTQQPITLLLTLLSHGFIYDRDKDLQQKIVKDLQYIAAMGPPGGGRNPVDPRFIARFNVFNLIEPTTEVLQNIYSNIIINRVKEFNDGIKGVASKITDISLNLFSFIMEKLPPTPSKFHYIFTVRDISRVYEGMCMATPDKFDNSASFVRLWRNECNRVFLDRLATEPDFKMVNDYVKKIIGDNFPADAESANQDPVIFGDFELALGRIAEEQEDPRLYSDMGTYDGIRKTFDDIMDNYNMEQKPMTLVLFEMALEHLTRVLRIIKNPRGNALLIGIGGSGKQSLTKLATYTSGYNLFELTLTRGYGESDFRESLKELYAELCEKPVVFLFTDAHVVEEGFLEFLNNMLTTGMQPALFANDERDAMMNKIRPLAKEAGVEETADNLWDFFVNTCRNNLHIVLAMSPSGEKLRVRCRNFPGLISACMIDWFFAWPEDALEKVASFFLAEEGNIKDAFREEVVKHMVLTHQSVTSKAGEFREVLRRHYFVTPKNYLDFISNYRELLQQNIKKIDISIKRLDGGLTKLIDAAEAVDRMKVELTEKKIVVDAKTVDVKALIVVIEEKTAIATVSEKEAGEKKAAAEIQAEEIVVEKTKADEALNEALPAVEAAAAALDNIKKDDLTELKQFNNPPELVKLTCMMCTCMKPTGETLSEDWAGSKKMLGDGKLLEKLKGYARDKITEKMAKGAKKYLKNKDLTVENMGKVSQAGQGLYVWVDAILKYHDVAKNVAPLREKVKAMEKAQAKTEAELASLNSKLAELNAELKELNDGFEKANGELTELTDTANMMEKRLKAASKLIDGLTGERTRWSGDIENFKAGSERLVGDCLLGASFLSYTGAFTAQYRSDLIYDLLCSDVAGRKIPVTENFKVENLLTTDAIVQGWNADGLPADEHSMQNGILTTKGSRFPLCIDPQQQAVTWIKNTYADQQLKVKTLAEPDFMKHLELAIQFGNPFLFENVDEELDPMLDPVLEKNVIIEAGGKVIQLGDKKIAWDENFKLFFTSKLANPAYTPEVMGKVSLINYGVTLDGLANQLLNQVVKHERPDLEEQYAALVKDMSENAKKIVDLEDSLLKELSNSTGNILDNEELIATLDETKTKAVEIQGKLEESQFTKDEINKNRDIYKPAAKRGSILYFAASGLCLINSMYEISLDSFLTQFITALDNAKKDVVLDNRLRNLINSCTESTYDYTCTGIFEKHKLTFSFRLCCMILDGDGNLDSVSLNAFLKGDTSLDDVKEKKPANAQWISDAGWKDMLYLCTLNEAFVEVYKDFKASPGDFKTWYDLESPEEVAIPGEGASKLSGMQRLAVTRVFRPDRCYNAVKLFVAKEMTEKYVQPPVLDYERIYKSSSALTPMVFILSPGADPQSSIQDLGNEYGFVAPQKFKFIALGQGQGPLAMQMLDSGYNKGYWVLLQNCHLLVKWLRDLDKKLEMMKTPHKDFRLWLTTEPTDKFPLGILQRSLKVVTEPPDGLKLNMRSTLSKIDQSMLDECPNDVFRPCLFVLTFLHAVVQERRKYGKIGWNVNYDFNESDFLISKKLVSLYLTKAYEDGDEVLPWGSLKYLIGDAMYGGRVSDDMDRRVLVTYLGEYMGDFLFDDCQKFFFSKDGYEYALPDDVDGKVATYRDYVENMPLVNSPAVFGLHPNAEIGYYNNATKGMWVDLISLQPRTSSGGEGMSREEHIGNVAKDIQGKVPILKLDMGTYDLMIVRAKIMEKNDGKPPTPCQVVLLQELERWNNLTMAMMGSLLQLQKALVGEIGMSDMLDQLGDSLFNGFLPSSWARLAPSSDKMLGSWMLHFTMRHNQYEAWIKEGEPACLWLSGLHIPESYLTALVQTTCRRKNWPLDKSVFFTMVTDFTESSEVGDKLEDGSYISGMYLEGAAWDMKRRCLRRQDPKILVVQLPILRVIPIEGSKLKTQGTFKTPVYVTQQRRNAKGVGLVFEADLASNDHPSLWVLQGVALVLNIDT</sequence>
<feature type="domain" description="AAA+ ATPase" evidence="19">
    <location>
        <begin position="2246"/>
        <end position="2469"/>
    </location>
</feature>
<evidence type="ECO:0000256" key="8">
    <source>
        <dbReference type="ARBA" id="ARBA00023017"/>
    </source>
</evidence>
<dbReference type="FunFam" id="1.10.8.720:FF:000005">
    <property type="entry name" value="Dynein axonemal heavy chain 10"/>
    <property type="match status" value="1"/>
</dbReference>
<feature type="compositionally biased region" description="Basic and acidic residues" evidence="18">
    <location>
        <begin position="738"/>
        <end position="756"/>
    </location>
</feature>
<dbReference type="Proteomes" id="UP001165082">
    <property type="component" value="Unassembled WGS sequence"/>
</dbReference>
<dbReference type="FunFam" id="3.40.50.300:FF:002141">
    <property type="entry name" value="Dynein heavy chain"/>
    <property type="match status" value="1"/>
</dbReference>
<proteinExistence type="inferred from homology"/>
<dbReference type="Gene3D" id="1.10.472.130">
    <property type="match status" value="1"/>
</dbReference>
<dbReference type="Pfam" id="PF12781">
    <property type="entry name" value="AAA_9"/>
    <property type="match status" value="1"/>
</dbReference>
<dbReference type="Pfam" id="PF03028">
    <property type="entry name" value="Dynein_heavy"/>
    <property type="match status" value="1"/>
</dbReference>
<keyword evidence="13" id="KW-0966">Cell projection</keyword>
<keyword evidence="4" id="KW-0493">Microtubule</keyword>
<evidence type="ECO:0000256" key="5">
    <source>
        <dbReference type="ARBA" id="ARBA00022737"/>
    </source>
</evidence>
<dbReference type="InterPro" id="IPR041228">
    <property type="entry name" value="Dynein_C"/>
</dbReference>
<evidence type="ECO:0000256" key="4">
    <source>
        <dbReference type="ARBA" id="ARBA00022701"/>
    </source>
</evidence>
<feature type="region of interest" description="Disordered" evidence="18">
    <location>
        <begin position="738"/>
        <end position="774"/>
    </location>
</feature>
<dbReference type="GO" id="GO:0051959">
    <property type="term" value="F:dynein light intermediate chain binding"/>
    <property type="evidence" value="ECO:0007669"/>
    <property type="project" value="InterPro"/>
</dbReference>
<dbReference type="Pfam" id="PF08393">
    <property type="entry name" value="DHC_N2"/>
    <property type="match status" value="1"/>
</dbReference>
<dbReference type="Gene3D" id="1.10.8.710">
    <property type="match status" value="1"/>
</dbReference>
<dbReference type="FunFam" id="1.20.920.20:FF:000001">
    <property type="entry name" value="dynein heavy chain 2, axonemal"/>
    <property type="match status" value="1"/>
</dbReference>
<dbReference type="OrthoDB" id="64868at2759"/>
<feature type="coiled-coil region" evidence="17">
    <location>
        <begin position="3407"/>
        <end position="3469"/>
    </location>
</feature>
<evidence type="ECO:0000256" key="15">
    <source>
        <dbReference type="ARBA" id="ARBA00063032"/>
    </source>
</evidence>
<dbReference type="InterPro" id="IPR041466">
    <property type="entry name" value="Dynein_AAA5_ext"/>
</dbReference>
<dbReference type="InterPro" id="IPR035699">
    <property type="entry name" value="AAA_6"/>
</dbReference>
<dbReference type="FunFam" id="3.10.490.20:FF:000006">
    <property type="entry name" value="Dynein axonemal heavy chain 10"/>
    <property type="match status" value="1"/>
</dbReference>
<gene>
    <name evidence="20" type="ORF">TrRE_jg3955</name>
</gene>
<dbReference type="Gene3D" id="1.10.287.2620">
    <property type="match status" value="1"/>
</dbReference>
<keyword evidence="7" id="KW-0067">ATP-binding</keyword>
<dbReference type="PANTHER" id="PTHR22878:SF63">
    <property type="entry name" value="DYNEIN AXONEMAL HEAVY CHAIN 10"/>
    <property type="match status" value="1"/>
</dbReference>
<evidence type="ECO:0000313" key="20">
    <source>
        <dbReference type="EMBL" id="GMI07950.1"/>
    </source>
</evidence>
<feature type="compositionally biased region" description="Low complexity" evidence="18">
    <location>
        <begin position="118"/>
        <end position="130"/>
    </location>
</feature>
<dbReference type="Gene3D" id="3.20.180.20">
    <property type="entry name" value="Dynein heavy chain, N-terminal domain 2"/>
    <property type="match status" value="1"/>
</dbReference>
<dbReference type="FunFam" id="1.10.8.710:FF:000001">
    <property type="entry name" value="Dynein axonemal heavy chain 2"/>
    <property type="match status" value="1"/>
</dbReference>
<dbReference type="Gene3D" id="3.10.490.20">
    <property type="match status" value="1"/>
</dbReference>
<dbReference type="Gene3D" id="1.20.920.30">
    <property type="match status" value="1"/>
</dbReference>
<dbReference type="Pfam" id="PF18198">
    <property type="entry name" value="AAA_lid_11"/>
    <property type="match status" value="1"/>
</dbReference>
<dbReference type="InterPro" id="IPR013602">
    <property type="entry name" value="Dynein_heavy_linker"/>
</dbReference>
<dbReference type="InterPro" id="IPR042219">
    <property type="entry name" value="AAA_lid_11_sf"/>
</dbReference>
<feature type="domain" description="AAA+ ATPase" evidence="19">
    <location>
        <begin position="2940"/>
        <end position="3095"/>
    </location>
</feature>
<feature type="region of interest" description="Disordered" evidence="18">
    <location>
        <begin position="103"/>
        <end position="130"/>
    </location>
</feature>
<dbReference type="InterPro" id="IPR043157">
    <property type="entry name" value="Dynein_AAA1S"/>
</dbReference>
<dbReference type="GO" id="GO:0045505">
    <property type="term" value="F:dynein intermediate chain binding"/>
    <property type="evidence" value="ECO:0007669"/>
    <property type="project" value="InterPro"/>
</dbReference>
<dbReference type="Gene3D" id="3.40.50.300">
    <property type="entry name" value="P-loop containing nucleotide triphosphate hydrolases"/>
    <property type="match status" value="5"/>
</dbReference>
<dbReference type="InterPro" id="IPR004273">
    <property type="entry name" value="Dynein_heavy_D6_P-loop"/>
</dbReference>
<dbReference type="GO" id="GO:0008569">
    <property type="term" value="F:minus-end-directed microtubule motor activity"/>
    <property type="evidence" value="ECO:0007669"/>
    <property type="project" value="InterPro"/>
</dbReference>
<evidence type="ECO:0000256" key="16">
    <source>
        <dbReference type="ARBA" id="ARBA00077719"/>
    </source>
</evidence>
<comment type="subcellular location">
    <subcellularLocation>
        <location evidence="1">Cytoplasm</location>
        <location evidence="1">Cytoskeleton</location>
        <location evidence="1">Cilium axoneme</location>
    </subcellularLocation>
</comment>
<dbReference type="FunFam" id="3.40.50.300:FF:000063">
    <property type="entry name" value="dynein heavy chain 6, axonemal"/>
    <property type="match status" value="1"/>
</dbReference>
<dbReference type="PANTHER" id="PTHR22878">
    <property type="entry name" value="DYNEIN HEAVY CHAIN 6, AXONEMAL-LIKE-RELATED"/>
    <property type="match status" value="1"/>
</dbReference>
<dbReference type="InterPro" id="IPR035706">
    <property type="entry name" value="AAA_9"/>
</dbReference>
<dbReference type="Pfam" id="PF08385">
    <property type="entry name" value="DHC_N1"/>
    <property type="match status" value="1"/>
</dbReference>
<dbReference type="InterPro" id="IPR003593">
    <property type="entry name" value="AAA+_ATPase"/>
</dbReference>
<evidence type="ECO:0000256" key="1">
    <source>
        <dbReference type="ARBA" id="ARBA00004430"/>
    </source>
</evidence>